<organism evidence="1 2">
    <name type="scientific">Aphanizomenon flos-aquae LD13</name>
    <dbReference type="NCBI Taxonomy" id="1710894"/>
    <lineage>
        <taxon>Bacteria</taxon>
        <taxon>Bacillati</taxon>
        <taxon>Cyanobacteriota</taxon>
        <taxon>Cyanophyceae</taxon>
        <taxon>Nostocales</taxon>
        <taxon>Aphanizomenonaceae</taxon>
        <taxon>Aphanizomenon</taxon>
    </lineage>
</organism>
<evidence type="ECO:0000313" key="2">
    <source>
        <dbReference type="Proteomes" id="UP000092382"/>
    </source>
</evidence>
<dbReference type="EMBL" id="LJOY01000139">
    <property type="protein sequence ID" value="OBQ16613.1"/>
    <property type="molecule type" value="Genomic_DNA"/>
</dbReference>
<comment type="caution">
    <text evidence="1">The sequence shown here is derived from an EMBL/GenBank/DDBJ whole genome shotgun (WGS) entry which is preliminary data.</text>
</comment>
<reference evidence="1 2" key="1">
    <citation type="submission" date="2015-09" db="EMBL/GenBank/DDBJ databases">
        <title>Whole genome shotgun sequence assembly of Aphanizomenon flos-aquae UKL13.</title>
        <authorList>
            <person name="Driscoll C."/>
        </authorList>
    </citation>
    <scope>NUCLEOTIDE SEQUENCE [LARGE SCALE GENOMIC DNA]</scope>
    <source>
        <strain evidence="1">MDT13</strain>
    </source>
</reference>
<dbReference type="PATRIC" id="fig|1710894.3.peg.148"/>
<proteinExistence type="predicted"/>
<dbReference type="Pfam" id="PF20461">
    <property type="entry name" value="DUF6714"/>
    <property type="match status" value="2"/>
</dbReference>
<dbReference type="AlphaFoldDB" id="A0A1B7VGC9"/>
<dbReference type="Proteomes" id="UP000092382">
    <property type="component" value="Unassembled WGS sequence"/>
</dbReference>
<evidence type="ECO:0000313" key="1">
    <source>
        <dbReference type="EMBL" id="OBQ16613.1"/>
    </source>
</evidence>
<name>A0A1B7VGC9_APHFL</name>
<protein>
    <submittedName>
        <fullName evidence="1">Uncharacterized protein</fullName>
    </submittedName>
</protein>
<gene>
    <name evidence="1" type="ORF">AN481_19295</name>
</gene>
<accession>A0A1B7VGC9</accession>
<dbReference type="InterPro" id="IPR046560">
    <property type="entry name" value="DUF6714"/>
</dbReference>
<sequence length="193" mass="22656">MISSSIVLKKLMSSFQLLTYPGDLNLVYDNTGYHLECVDIQQAFVGKHWSELSQETLIKENSALSFLTPVAFRFYLPAYLSIVIREFEETDILPDVTVQYLTLPVEADDLNKLCYIQQESNELQSDLSQFLIKELSNSNQKVHRFMERVSGFNQQQCQAIRYYLEYLNSHKKNHFFADEPEVALERYWFIFPL</sequence>